<sequence length="121" mass="13813">MLFLSCLAEKISLRAVSQFQAVSQLKDATFEVDPAPTVERKCLDGWTLHSTTGKCYKKFDEYLSFEEAETSCQQAANSSHLASFSSREEFDFLANMDYQNSYWIGMKQMALLGQESVLWKK</sequence>
<accession>A0A915CN61</accession>
<dbReference type="InterPro" id="IPR001304">
    <property type="entry name" value="C-type_lectin-like"/>
</dbReference>
<organism evidence="2 3">
    <name type="scientific">Ditylenchus dipsaci</name>
    <dbReference type="NCBI Taxonomy" id="166011"/>
    <lineage>
        <taxon>Eukaryota</taxon>
        <taxon>Metazoa</taxon>
        <taxon>Ecdysozoa</taxon>
        <taxon>Nematoda</taxon>
        <taxon>Chromadorea</taxon>
        <taxon>Rhabditida</taxon>
        <taxon>Tylenchina</taxon>
        <taxon>Tylenchomorpha</taxon>
        <taxon>Sphaerularioidea</taxon>
        <taxon>Anguinidae</taxon>
        <taxon>Anguininae</taxon>
        <taxon>Ditylenchus</taxon>
    </lineage>
</organism>
<dbReference type="Gene3D" id="3.10.100.10">
    <property type="entry name" value="Mannose-Binding Protein A, subunit A"/>
    <property type="match status" value="1"/>
</dbReference>
<evidence type="ECO:0000313" key="3">
    <source>
        <dbReference type="WBParaSite" id="jg10760"/>
    </source>
</evidence>
<dbReference type="InterPro" id="IPR050111">
    <property type="entry name" value="C-type_lectin/snaclec_domain"/>
</dbReference>
<dbReference type="WBParaSite" id="jg10760">
    <property type="protein sequence ID" value="jg10760"/>
    <property type="gene ID" value="jg10760"/>
</dbReference>
<feature type="domain" description="C-type lectin" evidence="1">
    <location>
        <begin position="51"/>
        <end position="121"/>
    </location>
</feature>
<dbReference type="PANTHER" id="PTHR22803">
    <property type="entry name" value="MANNOSE, PHOSPHOLIPASE, LECTIN RECEPTOR RELATED"/>
    <property type="match status" value="1"/>
</dbReference>
<dbReference type="Pfam" id="PF00059">
    <property type="entry name" value="Lectin_C"/>
    <property type="match status" value="1"/>
</dbReference>
<dbReference type="SUPFAM" id="SSF56436">
    <property type="entry name" value="C-type lectin-like"/>
    <property type="match status" value="1"/>
</dbReference>
<dbReference type="InterPro" id="IPR016187">
    <property type="entry name" value="CTDL_fold"/>
</dbReference>
<dbReference type="InterPro" id="IPR016186">
    <property type="entry name" value="C-type_lectin-like/link_sf"/>
</dbReference>
<dbReference type="CDD" id="cd00037">
    <property type="entry name" value="CLECT"/>
    <property type="match status" value="1"/>
</dbReference>
<dbReference type="PROSITE" id="PS50041">
    <property type="entry name" value="C_TYPE_LECTIN_2"/>
    <property type="match status" value="1"/>
</dbReference>
<protein>
    <submittedName>
        <fullName evidence="3">C-type lectin domain-containing protein</fullName>
    </submittedName>
</protein>
<evidence type="ECO:0000259" key="1">
    <source>
        <dbReference type="PROSITE" id="PS50041"/>
    </source>
</evidence>
<name>A0A915CN61_9BILA</name>
<dbReference type="Proteomes" id="UP000887574">
    <property type="component" value="Unplaced"/>
</dbReference>
<reference evidence="3" key="1">
    <citation type="submission" date="2022-11" db="UniProtKB">
        <authorList>
            <consortium name="WormBaseParasite"/>
        </authorList>
    </citation>
    <scope>IDENTIFICATION</scope>
</reference>
<evidence type="ECO:0000313" key="2">
    <source>
        <dbReference type="Proteomes" id="UP000887574"/>
    </source>
</evidence>
<proteinExistence type="predicted"/>
<dbReference type="AlphaFoldDB" id="A0A915CN61"/>
<keyword evidence="2" id="KW-1185">Reference proteome</keyword>